<dbReference type="OrthoDB" id="198399at2"/>
<sequence length="376" mass="43229">MQIDWLNEIIIAFIRFLKNPLLYWMIVSALFVNRKHTKNEMKQFGKRITPRFSEWKGTLFISLCTSLVISLLAISFGLLFTYEIILILCITIIILNFVYQYSLLSASYVIGIAYLLLFPSLATLHTSYYQILTSLTLLIGIFLVVEAILLWSVTNHHSFPERMNSKRGSIIGQYKLKKACFIPFFMLVPGETMTPIFSFWPTFPLGEETYSIVLIPFLIGFNYLVKSDVPTKIARQIAAQTALLAIIVMVFSFLSFYSQYLSLLTVIIAIIGRILIQLNVYREETRAKPMILKIEHSLKVFWVMENSPADRIGIRIGETIVKVNDQHVHSMKQLESVLHTNESRLVFHLKGNDQKERTIHSKVYANSLAQLGIIFL</sequence>
<dbReference type="InterPro" id="IPR041489">
    <property type="entry name" value="PDZ_6"/>
</dbReference>
<feature type="transmembrane region" description="Helical" evidence="1">
    <location>
        <begin position="263"/>
        <end position="281"/>
    </location>
</feature>
<evidence type="ECO:0000313" key="4">
    <source>
        <dbReference type="Proteomes" id="UP000247978"/>
    </source>
</evidence>
<dbReference type="InterPro" id="IPR036034">
    <property type="entry name" value="PDZ_sf"/>
</dbReference>
<feature type="transmembrane region" description="Helical" evidence="1">
    <location>
        <begin position="12"/>
        <end position="32"/>
    </location>
</feature>
<feature type="transmembrane region" description="Helical" evidence="1">
    <location>
        <begin position="106"/>
        <end position="125"/>
    </location>
</feature>
<feature type="transmembrane region" description="Helical" evidence="1">
    <location>
        <begin position="80"/>
        <end position="99"/>
    </location>
</feature>
<feature type="transmembrane region" description="Helical" evidence="1">
    <location>
        <begin position="237"/>
        <end position="257"/>
    </location>
</feature>
<keyword evidence="4" id="KW-1185">Reference proteome</keyword>
<keyword evidence="1" id="KW-0472">Membrane</keyword>
<reference evidence="3 4" key="1">
    <citation type="submission" date="2018-05" db="EMBL/GenBank/DDBJ databases">
        <title>Genomic Encyclopedia of Type Strains, Phase IV (KMG-IV): sequencing the most valuable type-strain genomes for metagenomic binning, comparative biology and taxonomic classification.</title>
        <authorList>
            <person name="Goeker M."/>
        </authorList>
    </citation>
    <scope>NUCLEOTIDE SEQUENCE [LARGE SCALE GENOMIC DNA]</scope>
    <source>
        <strain evidence="3 4">DSM 28556</strain>
    </source>
</reference>
<dbReference type="EMBL" id="QJJQ01000021">
    <property type="protein sequence ID" value="PXW81519.1"/>
    <property type="molecule type" value="Genomic_DNA"/>
</dbReference>
<feature type="transmembrane region" description="Helical" evidence="1">
    <location>
        <begin position="131"/>
        <end position="153"/>
    </location>
</feature>
<gene>
    <name evidence="3" type="ORF">DFR56_12113</name>
</gene>
<feature type="transmembrane region" description="Helical" evidence="1">
    <location>
        <begin position="179"/>
        <end position="203"/>
    </location>
</feature>
<feature type="transmembrane region" description="Helical" evidence="1">
    <location>
        <begin position="53"/>
        <end position="74"/>
    </location>
</feature>
<organism evidence="3 4">
    <name type="scientific">Pseudogracilibacillus auburnensis</name>
    <dbReference type="NCBI Taxonomy" id="1494959"/>
    <lineage>
        <taxon>Bacteria</taxon>
        <taxon>Bacillati</taxon>
        <taxon>Bacillota</taxon>
        <taxon>Bacilli</taxon>
        <taxon>Bacillales</taxon>
        <taxon>Bacillaceae</taxon>
        <taxon>Pseudogracilibacillus</taxon>
    </lineage>
</organism>
<feature type="domain" description="PDZ" evidence="2">
    <location>
        <begin position="302"/>
        <end position="344"/>
    </location>
</feature>
<evidence type="ECO:0000259" key="2">
    <source>
        <dbReference type="Pfam" id="PF17820"/>
    </source>
</evidence>
<dbReference type="Pfam" id="PF17820">
    <property type="entry name" value="PDZ_6"/>
    <property type="match status" value="1"/>
</dbReference>
<name>A0A2V3VY72_9BACI</name>
<dbReference type="Gene3D" id="2.30.42.10">
    <property type="match status" value="1"/>
</dbReference>
<keyword evidence="1" id="KW-0812">Transmembrane</keyword>
<protein>
    <recommendedName>
        <fullName evidence="2">PDZ domain-containing protein</fullName>
    </recommendedName>
</protein>
<dbReference type="Proteomes" id="UP000247978">
    <property type="component" value="Unassembled WGS sequence"/>
</dbReference>
<evidence type="ECO:0000256" key="1">
    <source>
        <dbReference type="SAM" id="Phobius"/>
    </source>
</evidence>
<evidence type="ECO:0000313" key="3">
    <source>
        <dbReference type="EMBL" id="PXW81519.1"/>
    </source>
</evidence>
<feature type="transmembrane region" description="Helical" evidence="1">
    <location>
        <begin position="209"/>
        <end position="225"/>
    </location>
</feature>
<comment type="caution">
    <text evidence="3">The sequence shown here is derived from an EMBL/GenBank/DDBJ whole genome shotgun (WGS) entry which is preliminary data.</text>
</comment>
<accession>A0A2V3VY72</accession>
<proteinExistence type="predicted"/>
<dbReference type="AlphaFoldDB" id="A0A2V3VY72"/>
<dbReference type="RefSeq" id="WP_110397286.1">
    <property type="nucleotide sequence ID" value="NZ_JBHUHB010000001.1"/>
</dbReference>
<dbReference type="SUPFAM" id="SSF50156">
    <property type="entry name" value="PDZ domain-like"/>
    <property type="match status" value="1"/>
</dbReference>
<keyword evidence="1" id="KW-1133">Transmembrane helix</keyword>